<protein>
    <submittedName>
        <fullName evidence="2">Uncharacterized protein</fullName>
    </submittedName>
</protein>
<reference evidence="3" key="2">
    <citation type="journal article" date="2017" name="Plant J.">
        <title>Araport11: a complete reannotation of the Arabidopsis thaliana reference genome.</title>
        <authorList>
            <person name="Cheng C.Y."/>
            <person name="Krishnakumar V."/>
            <person name="Chan A.P."/>
            <person name="Thibaud-Nissen F."/>
            <person name="Schobel S."/>
            <person name="Town C.D."/>
        </authorList>
    </citation>
    <scope>GENOME REANNOTATION</scope>
    <source>
        <strain evidence="3">cv. Columbia</strain>
    </source>
</reference>
<accession>F4J368</accession>
<sequence length="626" mass="74027">MCLEGFPTFNGVTHELRSWISWLEDFFVWENFTDDEKMNLAQSLIEGEAEAWFYRRQKMILFRSWEHLRDCLVLRFGDRKDLELIRLLAKQDQFLKERRDESKIRRMKNTSVDPQEATPSMATIQETIPVEKLHNSLEITDKSLNQVDEISVEKGSKNDATLLSPQLLVSDSENLRNNELMAINSVVENLETVVIKTKIQKSSKMDVVNGDVGRIQQVSIMKSCSAHKMFDKMSPLKERLETKKKMKGLKSWMFKYKAEKRRIRKLHNQGWLRTWIKSLKYKFEKRIIEKRNDHSWLYNWSRRVTCRKIKSAKLQGHKQVLEQLGDTLGEVDKVALQSDIGANVSKSKKYCESITWIKDHRVEDINEQAVAYGEAFMISLTETDVLQSSWEHQMNSHIPTRLLSRRKQRKCFKSWRFKFKQVKEGNKQQHNLFRQMGTITILWWWLQNGSKVQWHILIVKRFDKPCVQGELIAYEGEIVGFYTTIGDRDIYFSVWHCWRKKKLHIINLQQLATVLHIYEKPKLGDFSQSYLLVAATLWSTKMQRGIESYHVWHRWKARYLQIFEYKFDAGSNPNCELATLVQNRGLKLSHVHELQRRGHHILQELSEACSSSMRYTQYLRDNVSLG</sequence>
<reference evidence="2 3" key="1">
    <citation type="journal article" date="2000" name="Nature">
        <title>Sequence and analysis of chromosome 3 of the plant Arabidopsis thaliana.</title>
        <authorList>
            <consortium name="European Union Chromosome 3 Arabidopsis Sequencing Consortium"/>
            <consortium name="Institute for Genomic Research"/>
            <consortium name="Kazusa DNA Research Institute"/>
            <person name="Salanoubat M."/>
            <person name="Lemcke K."/>
            <person name="Rieger M."/>
            <person name="Ansorge W."/>
            <person name="Unseld M."/>
            <person name="Fartmann B."/>
            <person name="Valle G."/>
            <person name="Blocker H."/>
            <person name="Perez-Alonso M."/>
            <person name="Obermaier B."/>
            <person name="Delseny M."/>
            <person name="Boutry M."/>
            <person name="Grivell L.A."/>
            <person name="Mache R."/>
            <person name="Puigdomenech P."/>
            <person name="De Simone V."/>
            <person name="Choisne N."/>
            <person name="Artiguenave F."/>
            <person name="Robert C."/>
            <person name="Brottier P."/>
            <person name="Wincker P."/>
            <person name="Cattolico L."/>
            <person name="Weissenbach J."/>
            <person name="Saurin W."/>
            <person name="Quetier F."/>
            <person name="Schafer M."/>
            <person name="Muller-Auer S."/>
            <person name="Gabel C."/>
            <person name="Fuchs M."/>
            <person name="Benes V."/>
            <person name="Wurmbach E."/>
            <person name="Drzonek H."/>
            <person name="Erfle H."/>
            <person name="Jordan N."/>
            <person name="Bangert S."/>
            <person name="Wiedelmann R."/>
            <person name="Kranz H."/>
            <person name="Voss H."/>
            <person name="Holland R."/>
            <person name="Brandt P."/>
            <person name="Nyakatura G."/>
            <person name="Vezzi A."/>
            <person name="D'Angelo M."/>
            <person name="Pallavicini A."/>
            <person name="Toppo S."/>
            <person name="Simionati B."/>
            <person name="Conrad A."/>
            <person name="Hornischer K."/>
            <person name="Kauer G."/>
            <person name="Lohnert T.H."/>
            <person name="Nordsiek G."/>
            <person name="Reichelt J."/>
            <person name="Scharfe M."/>
            <person name="Schon O."/>
            <person name="Bargues M."/>
            <person name="Terol J."/>
            <person name="Climent J."/>
            <person name="Navarro P."/>
            <person name="Collado C."/>
            <person name="Perez-Perez A."/>
            <person name="Ottenwalder B."/>
            <person name="Duchemin D."/>
            <person name="Cooke R."/>
            <person name="Laudie M."/>
            <person name="Berger-Llauro C."/>
            <person name="Purnelle B."/>
            <person name="Masuy D."/>
            <person name="de Haan M."/>
            <person name="Maarse A.C."/>
            <person name="Alcaraz J.P."/>
            <person name="Cottet A."/>
            <person name="Casacuberta E."/>
            <person name="Monfort A."/>
            <person name="Argiriou A."/>
            <person name="flores M."/>
            <person name="Liguori R."/>
            <person name="Vitale D."/>
            <person name="Mannhaupt G."/>
            <person name="Haase D."/>
            <person name="Schoof H."/>
            <person name="Rudd S."/>
            <person name="Zaccaria P."/>
            <person name="Mewes H.W."/>
            <person name="Mayer K.F."/>
            <person name="Kaul S."/>
            <person name="Town C.D."/>
            <person name="Koo H.L."/>
            <person name="Tallon L.J."/>
            <person name="Jenkins J."/>
            <person name="Rooney T."/>
            <person name="Rizzo M."/>
            <person name="Walts A."/>
            <person name="Utterback T."/>
            <person name="Fujii C.Y."/>
            <person name="Shea T.P."/>
            <person name="Creasy T.H."/>
            <person name="Haas B."/>
            <person name="Maiti R."/>
            <person name="Wu D."/>
            <person name="Peterson J."/>
            <person name="Van Aken S."/>
            <person name="Pai G."/>
            <person name="Militscher J."/>
            <person name="Sellers P."/>
            <person name="Gill J.E."/>
            <person name="Feldblyum T.V."/>
            <person name="Preuss D."/>
            <person name="Lin X."/>
            <person name="Nierman W.C."/>
            <person name="Salzberg S.L."/>
            <person name="White O."/>
            <person name="Venter J.C."/>
            <person name="Fraser C.M."/>
            <person name="Kaneko T."/>
            <person name="Nakamura Y."/>
            <person name="Sato S."/>
            <person name="Kato T."/>
            <person name="Asamizu E."/>
            <person name="Sasamoto S."/>
            <person name="Kimura T."/>
            <person name="Idesawa K."/>
            <person name="Kawashima K."/>
            <person name="Kishida Y."/>
            <person name="Kiyokawa C."/>
            <person name="Kohara M."/>
            <person name="Matsumoto M."/>
            <person name="Matsuno A."/>
            <person name="Muraki A."/>
            <person name="Nakayama S."/>
            <person name="Nakazaki N."/>
            <person name="Shinpo S."/>
            <person name="Takeuchi C."/>
            <person name="Wada T."/>
            <person name="Watanabe A."/>
            <person name="Yamada M."/>
            <person name="Yasuda M."/>
            <person name="Tabata S."/>
        </authorList>
    </citation>
    <scope>NUCLEOTIDE SEQUENCE [LARGE SCALE GENOMIC DNA]</scope>
    <source>
        <strain evidence="3">cv. Columbia</strain>
    </source>
</reference>
<dbReference type="GlyGen" id="F4J368">
    <property type="glycosylation" value="1 site"/>
</dbReference>
<dbReference type="EMBL" id="CP002686">
    <property type="protein sequence ID" value="AEE77935.1"/>
    <property type="molecule type" value="Genomic_DNA"/>
</dbReference>
<dbReference type="HOGENOM" id="CLU_437054_0_0_1"/>
<evidence type="ECO:0000313" key="3">
    <source>
        <dbReference type="Proteomes" id="UP000006548"/>
    </source>
</evidence>
<dbReference type="Araport" id="AT3G44713"/>
<gene>
    <name evidence="1 2" type="ordered locus">At3g44713</name>
</gene>
<dbReference type="RefSeq" id="NP_683680.1">
    <property type="nucleotide sequence ID" value="NM_148838.1"/>
</dbReference>
<dbReference type="ExpressionAtlas" id="F4J368">
    <property type="expression patterns" value="baseline and differential"/>
</dbReference>
<evidence type="ECO:0000313" key="2">
    <source>
        <dbReference type="EMBL" id="AEE77935.1"/>
    </source>
</evidence>
<proteinExistence type="predicted"/>
<dbReference type="GeneID" id="823599"/>
<name>F4J368_ARATH</name>
<dbReference type="PaxDb" id="3702-AT3G44713.1"/>
<evidence type="ECO:0000313" key="1">
    <source>
        <dbReference type="Araport" id="AT3G44713"/>
    </source>
</evidence>
<dbReference type="KEGG" id="ath:AT3G44713"/>
<keyword evidence="3" id="KW-1185">Reference proteome</keyword>
<organism evidence="2 3">
    <name type="scientific">Arabidopsis thaliana</name>
    <name type="common">Mouse-ear cress</name>
    <dbReference type="NCBI Taxonomy" id="3702"/>
    <lineage>
        <taxon>Eukaryota</taxon>
        <taxon>Viridiplantae</taxon>
        <taxon>Streptophyta</taxon>
        <taxon>Embryophyta</taxon>
        <taxon>Tracheophyta</taxon>
        <taxon>Spermatophyta</taxon>
        <taxon>Magnoliopsida</taxon>
        <taxon>eudicotyledons</taxon>
        <taxon>Gunneridae</taxon>
        <taxon>Pentapetalae</taxon>
        <taxon>rosids</taxon>
        <taxon>malvids</taxon>
        <taxon>Brassicales</taxon>
        <taxon>Brassicaceae</taxon>
        <taxon>Camelineae</taxon>
        <taxon>Arabidopsis</taxon>
    </lineage>
</organism>
<dbReference type="InParanoid" id="F4J368"/>
<dbReference type="AlphaFoldDB" id="F4J368"/>
<dbReference type="TAIR" id="AT3G44713"/>
<dbReference type="Proteomes" id="UP000006548">
    <property type="component" value="Chromosome 3"/>
</dbReference>